<dbReference type="EMBL" id="JAUSWG010000003">
    <property type="protein sequence ID" value="MDQ0555976.1"/>
    <property type="molecule type" value="Genomic_DNA"/>
</dbReference>
<organism evidence="1 2">
    <name type="scientific">Paraclostridium ghonii</name>
    <dbReference type="NCBI Taxonomy" id="29358"/>
    <lineage>
        <taxon>Bacteria</taxon>
        <taxon>Bacillati</taxon>
        <taxon>Bacillota</taxon>
        <taxon>Clostridia</taxon>
        <taxon>Peptostreptococcales</taxon>
        <taxon>Peptostreptococcaceae</taxon>
        <taxon>Paraclostridium</taxon>
    </lineage>
</organism>
<sequence length="49" mass="5772">MSAIDDDQDMVYCDFELKGTEKKIIITPIFYSHGNEKYFKDEVIEIKIP</sequence>
<evidence type="ECO:0000313" key="1">
    <source>
        <dbReference type="EMBL" id="MDQ0555976.1"/>
    </source>
</evidence>
<keyword evidence="2" id="KW-1185">Reference proteome</keyword>
<accession>A0ABU0MYI2</accession>
<dbReference type="RefSeq" id="WP_307504255.1">
    <property type="nucleotide sequence ID" value="NZ_BAAACE010000014.1"/>
</dbReference>
<name>A0ABU0MYI2_9FIRM</name>
<evidence type="ECO:0000313" key="2">
    <source>
        <dbReference type="Proteomes" id="UP001232584"/>
    </source>
</evidence>
<proteinExistence type="predicted"/>
<reference evidence="1 2" key="1">
    <citation type="submission" date="2023-07" db="EMBL/GenBank/DDBJ databases">
        <title>Genomic Encyclopedia of Type Strains, Phase IV (KMG-IV): sequencing the most valuable type-strain genomes for metagenomic binning, comparative biology and taxonomic classification.</title>
        <authorList>
            <person name="Goeker M."/>
        </authorList>
    </citation>
    <scope>NUCLEOTIDE SEQUENCE [LARGE SCALE GENOMIC DNA]</scope>
    <source>
        <strain evidence="1 2">DSM 15049</strain>
    </source>
</reference>
<comment type="caution">
    <text evidence="1">The sequence shown here is derived from an EMBL/GenBank/DDBJ whole genome shotgun (WGS) entry which is preliminary data.</text>
</comment>
<dbReference type="Proteomes" id="UP001232584">
    <property type="component" value="Unassembled WGS sequence"/>
</dbReference>
<gene>
    <name evidence="1" type="ORF">QOZ92_001089</name>
</gene>
<protein>
    <submittedName>
        <fullName evidence="1">Uncharacterized protein</fullName>
    </submittedName>
</protein>